<dbReference type="InterPro" id="IPR031602">
    <property type="entry name" value="CIPC"/>
</dbReference>
<reference evidence="3" key="1">
    <citation type="submission" date="2025-08" db="UniProtKB">
        <authorList>
            <consortium name="Ensembl"/>
        </authorList>
    </citation>
    <scope>IDENTIFICATION</scope>
</reference>
<reference evidence="3" key="2">
    <citation type="submission" date="2025-09" db="UniProtKB">
        <authorList>
            <consortium name="Ensembl"/>
        </authorList>
    </citation>
    <scope>IDENTIFICATION</scope>
</reference>
<dbReference type="GO" id="GO:0005634">
    <property type="term" value="C:nucleus"/>
    <property type="evidence" value="ECO:0007669"/>
    <property type="project" value="TreeGrafter"/>
</dbReference>
<organism evidence="3 4">
    <name type="scientific">Neogobius melanostomus</name>
    <name type="common">round goby</name>
    <dbReference type="NCBI Taxonomy" id="47308"/>
    <lineage>
        <taxon>Eukaryota</taxon>
        <taxon>Metazoa</taxon>
        <taxon>Chordata</taxon>
        <taxon>Craniata</taxon>
        <taxon>Vertebrata</taxon>
        <taxon>Euteleostomi</taxon>
        <taxon>Actinopterygii</taxon>
        <taxon>Neopterygii</taxon>
        <taxon>Teleostei</taxon>
        <taxon>Neoteleostei</taxon>
        <taxon>Acanthomorphata</taxon>
        <taxon>Gobiaria</taxon>
        <taxon>Gobiiformes</taxon>
        <taxon>Gobioidei</taxon>
        <taxon>Gobiidae</taxon>
        <taxon>Benthophilinae</taxon>
        <taxon>Neogobiini</taxon>
        <taxon>Neogobius</taxon>
    </lineage>
</organism>
<feature type="chain" id="PRO_5034977578" evidence="2">
    <location>
        <begin position="16"/>
        <end position="301"/>
    </location>
</feature>
<dbReference type="GO" id="GO:0045892">
    <property type="term" value="P:negative regulation of DNA-templated transcription"/>
    <property type="evidence" value="ECO:0007669"/>
    <property type="project" value="InterPro"/>
</dbReference>
<feature type="region of interest" description="Disordered" evidence="1">
    <location>
        <begin position="191"/>
        <end position="210"/>
    </location>
</feature>
<feature type="region of interest" description="Disordered" evidence="1">
    <location>
        <begin position="46"/>
        <end position="134"/>
    </location>
</feature>
<keyword evidence="2" id="KW-0732">Signal</keyword>
<dbReference type="Ensembl" id="ENSNMLT00000007972.1">
    <property type="protein sequence ID" value="ENSNMLP00000006995.1"/>
    <property type="gene ID" value="ENSNMLG00000005055.1"/>
</dbReference>
<keyword evidence="4" id="KW-1185">Reference proteome</keyword>
<dbReference type="Pfam" id="PF15800">
    <property type="entry name" value="CiPC"/>
    <property type="match status" value="1"/>
</dbReference>
<sequence length="301" mass="33527">MLMIFSCLSLFPAWDTPPDLKPWRFSPSVEVGQAVVQQPQVVFLQPVMSRRTPSKSKDHTSSSSARHRRSKKYLPILKSYPKIAPRDGGSSSGRGTGSSSSSSSSTSSEWSSQRDHSQKVQKRHHNGVGIASPALPLSTVSPLLQTQLSQLPSTEATNFGLARDSQLASPRLPELPAPSPVCFELKKEALSDPETLSAEQPDGENDGETRRKRFCNTYNILRKSGLLDITLRTKELLWQNKRTQSDLERLKEQTDLFLQALRSRDASICVKLQASLREEEEEKESVEEVPVSMTLQKAVNR</sequence>
<feature type="signal peptide" evidence="2">
    <location>
        <begin position="1"/>
        <end position="15"/>
    </location>
</feature>
<dbReference type="PANTHER" id="PTHR34648:SF6">
    <property type="entry name" value="CLOCK-INTERACTING PACEMAKER-RELATED"/>
    <property type="match status" value="1"/>
</dbReference>
<evidence type="ECO:0000313" key="3">
    <source>
        <dbReference type="Ensembl" id="ENSNMLP00000006995.1"/>
    </source>
</evidence>
<feature type="compositionally biased region" description="Low complexity" evidence="1">
    <location>
        <begin position="97"/>
        <end position="111"/>
    </location>
</feature>
<dbReference type="AlphaFoldDB" id="A0A8C6SHT3"/>
<proteinExistence type="predicted"/>
<evidence type="ECO:0000256" key="2">
    <source>
        <dbReference type="SAM" id="SignalP"/>
    </source>
</evidence>
<dbReference type="GO" id="GO:0042754">
    <property type="term" value="P:negative regulation of circadian rhythm"/>
    <property type="evidence" value="ECO:0007669"/>
    <property type="project" value="InterPro"/>
</dbReference>
<evidence type="ECO:0000313" key="4">
    <source>
        <dbReference type="Proteomes" id="UP000694523"/>
    </source>
</evidence>
<protein>
    <submittedName>
        <fullName evidence="3">CLOCK-interacting pacemaker b</fullName>
    </submittedName>
</protein>
<dbReference type="PANTHER" id="PTHR34648">
    <property type="entry name" value="CLOCK-INTERACTING PACEMAKER"/>
    <property type="match status" value="1"/>
</dbReference>
<dbReference type="Proteomes" id="UP000694523">
    <property type="component" value="Unplaced"/>
</dbReference>
<accession>A0A8C6SHT3</accession>
<evidence type="ECO:0000256" key="1">
    <source>
        <dbReference type="SAM" id="MobiDB-lite"/>
    </source>
</evidence>
<name>A0A8C6SHT3_9GOBI</name>
<feature type="region of interest" description="Disordered" evidence="1">
    <location>
        <begin position="280"/>
        <end position="301"/>
    </location>
</feature>